<accession>A0A3T0E658</accession>
<name>A0A3T0E658_9PROT</name>
<evidence type="ECO:0000313" key="2">
    <source>
        <dbReference type="Proteomes" id="UP000286954"/>
    </source>
</evidence>
<protein>
    <submittedName>
        <fullName evidence="1">Uncharacterized protein</fullName>
    </submittedName>
</protein>
<sequence length="42" mass="4930">MRAKPQRGRERYSAPLYMLQCRMARRNTGLLGRYSAFVPPET</sequence>
<organism evidence="1 2">
    <name type="scientific">Glycocaulis alkaliphilus</name>
    <dbReference type="NCBI Taxonomy" id="1434191"/>
    <lineage>
        <taxon>Bacteria</taxon>
        <taxon>Pseudomonadati</taxon>
        <taxon>Pseudomonadota</taxon>
        <taxon>Alphaproteobacteria</taxon>
        <taxon>Maricaulales</taxon>
        <taxon>Maricaulaceae</taxon>
        <taxon>Glycocaulis</taxon>
    </lineage>
</organism>
<keyword evidence="2" id="KW-1185">Reference proteome</keyword>
<dbReference type="KEGG" id="gak:X907_0210"/>
<reference evidence="1 2" key="1">
    <citation type="submission" date="2016-12" db="EMBL/GenBank/DDBJ databases">
        <title>The genome of dimorphic prosthecate Glycocaulis alkaliphilus 6b-8t, isolated from crude oil dictates its adaptability in petroleum environments.</title>
        <authorList>
            <person name="Wu X.-L."/>
            <person name="Geng S."/>
        </authorList>
    </citation>
    <scope>NUCLEOTIDE SEQUENCE [LARGE SCALE GENOMIC DNA]</scope>
    <source>
        <strain evidence="1 2">6B-8</strain>
    </source>
</reference>
<gene>
    <name evidence="1" type="ORF">X907_0210</name>
</gene>
<dbReference type="AlphaFoldDB" id="A0A3T0E658"/>
<proteinExistence type="predicted"/>
<evidence type="ECO:0000313" key="1">
    <source>
        <dbReference type="EMBL" id="AZU02760.1"/>
    </source>
</evidence>
<dbReference type="EMBL" id="CP018911">
    <property type="protein sequence ID" value="AZU02760.1"/>
    <property type="molecule type" value="Genomic_DNA"/>
</dbReference>
<dbReference type="Proteomes" id="UP000286954">
    <property type="component" value="Chromosome"/>
</dbReference>